<dbReference type="PROSITE" id="PS50928">
    <property type="entry name" value="ABC_TM1"/>
    <property type="match status" value="1"/>
</dbReference>
<keyword evidence="4 7" id="KW-0812">Transmembrane</keyword>
<evidence type="ECO:0000259" key="8">
    <source>
        <dbReference type="PROSITE" id="PS50928"/>
    </source>
</evidence>
<evidence type="ECO:0000256" key="5">
    <source>
        <dbReference type="ARBA" id="ARBA00022989"/>
    </source>
</evidence>
<dbReference type="SUPFAM" id="SSF161098">
    <property type="entry name" value="MetI-like"/>
    <property type="match status" value="1"/>
</dbReference>
<dbReference type="Gene3D" id="1.10.3720.10">
    <property type="entry name" value="MetI-like"/>
    <property type="match status" value="1"/>
</dbReference>
<dbReference type="GO" id="GO:0055085">
    <property type="term" value="P:transmembrane transport"/>
    <property type="evidence" value="ECO:0007669"/>
    <property type="project" value="InterPro"/>
</dbReference>
<dbReference type="InterPro" id="IPR051393">
    <property type="entry name" value="ABC_transporter_permease"/>
</dbReference>
<feature type="transmembrane region" description="Helical" evidence="7">
    <location>
        <begin position="222"/>
        <end position="240"/>
    </location>
</feature>
<keyword evidence="3" id="KW-1003">Cell membrane</keyword>
<dbReference type="AlphaFoldDB" id="A0A0C9PMR1"/>
<feature type="transmembrane region" description="Helical" evidence="7">
    <location>
        <begin position="175"/>
        <end position="197"/>
    </location>
</feature>
<evidence type="ECO:0000313" key="9">
    <source>
        <dbReference type="EMBL" id="GAN36241.1"/>
    </source>
</evidence>
<evidence type="ECO:0000256" key="6">
    <source>
        <dbReference type="ARBA" id="ARBA00023136"/>
    </source>
</evidence>
<feature type="domain" description="ABC transmembrane type-1" evidence="8">
    <location>
        <begin position="87"/>
        <end position="299"/>
    </location>
</feature>
<evidence type="ECO:0000256" key="2">
    <source>
        <dbReference type="ARBA" id="ARBA00022448"/>
    </source>
</evidence>
<dbReference type="EMBL" id="BAYM01000061">
    <property type="protein sequence ID" value="GAN36241.1"/>
    <property type="molecule type" value="Genomic_DNA"/>
</dbReference>
<evidence type="ECO:0000313" key="10">
    <source>
        <dbReference type="Proteomes" id="UP000032552"/>
    </source>
</evidence>
<accession>A0A0C9PMR1</accession>
<dbReference type="PANTHER" id="PTHR30193">
    <property type="entry name" value="ABC TRANSPORTER PERMEASE PROTEIN"/>
    <property type="match status" value="1"/>
</dbReference>
<name>A0A0C9PMR1_LACPA</name>
<keyword evidence="2 7" id="KW-0813">Transport</keyword>
<keyword evidence="5 7" id="KW-1133">Transmembrane helix</keyword>
<proteinExistence type="inferred from homology"/>
<sequence length="310" mass="34252">MELNKELNKTATESKSKLAATIKENNKPAFWFLMPSLLILTLFTFYPMIMTVYNSFFATNIRGEAAKFVGLGNYFSIFQDPLFLKSLAGTLVYVVAFAAITIVAGVVLARLATMKLRRISWFQTAFAGTMGTSAAAASILWLFLFNPSVGLASFALKAMGMTNANLLVDPTGAMIVIVLASVWMALGFAFLILLSAFQSVPPEYYEVADIAGWSQYKQTLKITVPMISPTLFFLFVVEIIDGFKMFAQIDLITGGGPNNATNFLAYKIYQDAFTFHNFGTASAESIVLTVIIALATWIQFHYTERKVYYA</sequence>
<keyword evidence="6 7" id="KW-0472">Membrane</keyword>
<feature type="transmembrane region" description="Helical" evidence="7">
    <location>
        <begin position="29"/>
        <end position="49"/>
    </location>
</feature>
<evidence type="ECO:0000256" key="3">
    <source>
        <dbReference type="ARBA" id="ARBA00022475"/>
    </source>
</evidence>
<feature type="transmembrane region" description="Helical" evidence="7">
    <location>
        <begin position="91"/>
        <end position="112"/>
    </location>
</feature>
<evidence type="ECO:0000256" key="7">
    <source>
        <dbReference type="RuleBase" id="RU363032"/>
    </source>
</evidence>
<evidence type="ECO:0000256" key="1">
    <source>
        <dbReference type="ARBA" id="ARBA00004651"/>
    </source>
</evidence>
<dbReference type="InterPro" id="IPR000515">
    <property type="entry name" value="MetI-like"/>
</dbReference>
<gene>
    <name evidence="9" type="ORF">LC0644_0830</name>
</gene>
<dbReference type="Proteomes" id="UP000032552">
    <property type="component" value="Unassembled WGS sequence"/>
</dbReference>
<dbReference type="PANTHER" id="PTHR30193:SF37">
    <property type="entry name" value="INNER MEMBRANE ABC TRANSPORTER PERMEASE PROTEIN YCJO"/>
    <property type="match status" value="1"/>
</dbReference>
<comment type="caution">
    <text evidence="9">The sequence shown here is derived from an EMBL/GenBank/DDBJ whole genome shotgun (WGS) entry which is preliminary data.</text>
</comment>
<evidence type="ECO:0000256" key="4">
    <source>
        <dbReference type="ARBA" id="ARBA00022692"/>
    </source>
</evidence>
<reference evidence="10" key="1">
    <citation type="submission" date="2014-05" db="EMBL/GenBank/DDBJ databases">
        <title>Whole genome sequencing of Lactobacillus casei NRIC0644.</title>
        <authorList>
            <person name="Atarashi H."/>
            <person name="Yoshida Y."/>
            <person name="Fujimura S."/>
            <person name="Tanaka N."/>
            <person name="Shiwa Y."/>
            <person name="Yoshikawa H."/>
            <person name="Okada S."/>
            <person name="Nakagawa J."/>
        </authorList>
    </citation>
    <scope>NUCLEOTIDE SEQUENCE [LARGE SCALE GENOMIC DNA]</scope>
    <source>
        <strain evidence="10">NRIC0644</strain>
    </source>
</reference>
<dbReference type="GO" id="GO:0005886">
    <property type="term" value="C:plasma membrane"/>
    <property type="evidence" value="ECO:0007669"/>
    <property type="project" value="UniProtKB-SubCell"/>
</dbReference>
<protein>
    <submittedName>
        <fullName evidence="9">Glycerol-3-phosphate ABC transporter permease</fullName>
    </submittedName>
</protein>
<comment type="subcellular location">
    <subcellularLocation>
        <location evidence="1 7">Cell membrane</location>
        <topology evidence="1 7">Multi-pass membrane protein</topology>
    </subcellularLocation>
</comment>
<comment type="similarity">
    <text evidence="7">Belongs to the binding-protein-dependent transport system permease family.</text>
</comment>
<feature type="transmembrane region" description="Helical" evidence="7">
    <location>
        <begin position="124"/>
        <end position="144"/>
    </location>
</feature>
<organism evidence="9 10">
    <name type="scientific">Lacticaseibacillus paracasei NRIC 0644</name>
    <dbReference type="NCBI Taxonomy" id="1435038"/>
    <lineage>
        <taxon>Bacteria</taxon>
        <taxon>Bacillati</taxon>
        <taxon>Bacillota</taxon>
        <taxon>Bacilli</taxon>
        <taxon>Lactobacillales</taxon>
        <taxon>Lactobacillaceae</taxon>
        <taxon>Lacticaseibacillus</taxon>
    </lineage>
</organism>
<dbReference type="CDD" id="cd06261">
    <property type="entry name" value="TM_PBP2"/>
    <property type="match status" value="1"/>
</dbReference>
<dbReference type="RefSeq" id="WP_003568108.1">
    <property type="nucleotide sequence ID" value="NZ_BAYM01000061.1"/>
</dbReference>
<dbReference type="Pfam" id="PF00528">
    <property type="entry name" value="BPD_transp_1"/>
    <property type="match status" value="1"/>
</dbReference>
<dbReference type="InterPro" id="IPR035906">
    <property type="entry name" value="MetI-like_sf"/>
</dbReference>